<dbReference type="EMBL" id="BRPB01000046">
    <property type="protein sequence ID" value="GLA51129.1"/>
    <property type="molecule type" value="Genomic_DNA"/>
</dbReference>
<dbReference type="KEGG" id="ang:An11g03350"/>
<feature type="transmembrane region" description="Helical" evidence="6">
    <location>
        <begin position="296"/>
        <end position="325"/>
    </location>
</feature>
<protein>
    <recommendedName>
        <fullName evidence="7">Major facilitator superfamily (MFS) profile domain-containing protein</fullName>
    </recommendedName>
</protein>
<reference evidence="8" key="1">
    <citation type="submission" date="2022-07" db="EMBL/GenBank/DDBJ databases">
        <title>Taxonomy of Aspergillus series Nigri: significant species reduction supported by multi-species coalescent approaches.</title>
        <authorList>
            <person name="Bian C."/>
            <person name="Kusuya Y."/>
            <person name="Sklenar F."/>
            <person name="D'hooge E."/>
            <person name="Yaguchi T."/>
            <person name="Takahashi H."/>
            <person name="Hubka V."/>
        </authorList>
    </citation>
    <scope>NUCLEOTIDE SEQUENCE</scope>
    <source>
        <strain evidence="8">IFM 63604</strain>
    </source>
</reference>
<reference evidence="10" key="3">
    <citation type="submission" date="2025-04" db="UniProtKB">
        <authorList>
            <consortium name="RefSeq"/>
        </authorList>
    </citation>
    <scope>IDENTIFICATION</scope>
</reference>
<gene>
    <name evidence="10" type="ORF">An11g03350</name>
    <name evidence="8" type="ORF">AnigIFM63604_007476</name>
</gene>
<dbReference type="PROSITE" id="PS50850">
    <property type="entry name" value="MFS"/>
    <property type="match status" value="1"/>
</dbReference>
<feature type="transmembrane region" description="Helical" evidence="6">
    <location>
        <begin position="372"/>
        <end position="395"/>
    </location>
</feature>
<evidence type="ECO:0000256" key="4">
    <source>
        <dbReference type="ARBA" id="ARBA00023136"/>
    </source>
</evidence>
<feature type="region of interest" description="Disordered" evidence="5">
    <location>
        <begin position="1"/>
        <end position="67"/>
    </location>
</feature>
<dbReference type="SUPFAM" id="SSF103473">
    <property type="entry name" value="MFS general substrate transporter"/>
    <property type="match status" value="1"/>
</dbReference>
<dbReference type="InterPro" id="IPR036259">
    <property type="entry name" value="MFS_trans_sf"/>
</dbReference>
<evidence type="ECO:0000256" key="1">
    <source>
        <dbReference type="ARBA" id="ARBA00004141"/>
    </source>
</evidence>
<dbReference type="Pfam" id="PF07690">
    <property type="entry name" value="MFS_1"/>
    <property type="match status" value="1"/>
</dbReference>
<name>A0A9W6E9U9_ASPNG</name>
<sequence>MAVTASGPDPLDTNVDERTPLNSSAQHATPSANTPDYSSITKGLTSDVHSSHGSDEERPLISPPELPGNDVKALTSISTVIGVLLLGEFISNADTTLVMAATGRISSEFNRLRDASWLATAYTLGLCAAQPMYGKLSDIYGRKPLLLWAYVFFGVGCIISCFPSGIGRDMATVILGRAISGIGGAGTMAMGSIIITDIVPRRDVAHWRAYINIAMTLGRSAGGPIGGWLTDTIGWRWSFIIQGPLAAVAALLVIWKLKLANPVTEKSIRRVDFLGTFLLAVGIVTITVIMDQAGQSFAWASLSTAILATLSLSAFVAFVLVELYVAPEPIFELRMLRKPNVTPSYLIGSLQITAQVGMMFSVPLYFQVTSKASATVAGGHLVPAVIGNTLGGLIAGAFIRRTGQFKVLLILAGLVASVAYLLLILRWNGHTGFWESLYIIPGGMGTGFCSAAAFVSMTAFLMPQEVAMATGGYFLLFSFAMTAGVTVTNSLLGTVFKRQMEQHLTGPGAKKVGIPAPLLRHLLTDFLKIIERALSDTSYINGLQGHVRDVVVQGYVTGLRYTYLFSLILSLLGSVLAWTVRKHQL</sequence>
<feature type="transmembrane region" description="Helical" evidence="6">
    <location>
        <begin position="437"/>
        <end position="461"/>
    </location>
</feature>
<feature type="transmembrane region" description="Helical" evidence="6">
    <location>
        <begin position="407"/>
        <end position="425"/>
    </location>
</feature>
<evidence type="ECO:0000313" key="9">
    <source>
        <dbReference type="Proteomes" id="UP001144191"/>
    </source>
</evidence>
<feature type="transmembrane region" description="Helical" evidence="6">
    <location>
        <begin position="345"/>
        <end position="366"/>
    </location>
</feature>
<accession>A0A9W6E9U9</accession>
<feature type="domain" description="Major facilitator superfamily (MFS) profile" evidence="7">
    <location>
        <begin position="80"/>
        <end position="585"/>
    </location>
</feature>
<feature type="transmembrane region" description="Helical" evidence="6">
    <location>
        <begin position="235"/>
        <end position="259"/>
    </location>
</feature>
<evidence type="ECO:0000256" key="6">
    <source>
        <dbReference type="SAM" id="Phobius"/>
    </source>
</evidence>
<dbReference type="Gene3D" id="1.20.1250.20">
    <property type="entry name" value="MFS general substrate transporter like domains"/>
    <property type="match status" value="1"/>
</dbReference>
<feature type="transmembrane region" description="Helical" evidence="6">
    <location>
        <begin position="178"/>
        <end position="198"/>
    </location>
</feature>
<reference evidence="10" key="2">
    <citation type="submission" date="2025-02" db="EMBL/GenBank/DDBJ databases">
        <authorList>
            <consortium name="NCBI Genome Project"/>
        </authorList>
    </citation>
    <scope>NUCLEOTIDE SEQUENCE</scope>
</reference>
<dbReference type="InterPro" id="IPR011701">
    <property type="entry name" value="MFS"/>
</dbReference>
<evidence type="ECO:0000313" key="10">
    <source>
        <dbReference type="RefSeq" id="XP_059605462.1"/>
    </source>
</evidence>
<evidence type="ECO:0000256" key="3">
    <source>
        <dbReference type="ARBA" id="ARBA00022989"/>
    </source>
</evidence>
<feature type="compositionally biased region" description="Polar residues" evidence="5">
    <location>
        <begin position="20"/>
        <end position="48"/>
    </location>
</feature>
<dbReference type="RefSeq" id="XP_059605462.1">
    <property type="nucleotide sequence ID" value="XM_059750174.1"/>
</dbReference>
<feature type="transmembrane region" description="Helical" evidence="6">
    <location>
        <begin position="145"/>
        <end position="166"/>
    </location>
</feature>
<organism evidence="8 9">
    <name type="scientific">Aspergillus niger</name>
    <dbReference type="NCBI Taxonomy" id="5061"/>
    <lineage>
        <taxon>Eukaryota</taxon>
        <taxon>Fungi</taxon>
        <taxon>Dikarya</taxon>
        <taxon>Ascomycota</taxon>
        <taxon>Pezizomycotina</taxon>
        <taxon>Eurotiomycetes</taxon>
        <taxon>Eurotiomycetidae</taxon>
        <taxon>Eurotiales</taxon>
        <taxon>Aspergillaceae</taxon>
        <taxon>Aspergillus</taxon>
        <taxon>Aspergillus subgen. Circumdati</taxon>
    </lineage>
</organism>
<dbReference type="InterPro" id="IPR020846">
    <property type="entry name" value="MFS_dom"/>
</dbReference>
<dbReference type="Proteomes" id="UP001144191">
    <property type="component" value="Unassembled WGS sequence"/>
</dbReference>
<dbReference type="GO" id="GO:0015174">
    <property type="term" value="F:basic amino acid transmembrane transporter activity"/>
    <property type="evidence" value="ECO:0007669"/>
    <property type="project" value="TreeGrafter"/>
</dbReference>
<evidence type="ECO:0000313" key="8">
    <source>
        <dbReference type="EMBL" id="GLA51129.1"/>
    </source>
</evidence>
<evidence type="ECO:0000256" key="2">
    <source>
        <dbReference type="ARBA" id="ARBA00022692"/>
    </source>
</evidence>
<dbReference type="PANTHER" id="PTHR23501:SF33">
    <property type="entry name" value="MAJOR FACILITATOR SUPERFAMILY (MFS) PROFILE DOMAIN-CONTAINING PROTEIN"/>
    <property type="match status" value="1"/>
</dbReference>
<feature type="transmembrane region" description="Helical" evidence="6">
    <location>
        <begin position="473"/>
        <end position="496"/>
    </location>
</feature>
<evidence type="ECO:0000256" key="5">
    <source>
        <dbReference type="SAM" id="MobiDB-lite"/>
    </source>
</evidence>
<dbReference type="GeneID" id="4984566"/>
<dbReference type="PANTHER" id="PTHR23501">
    <property type="entry name" value="MAJOR FACILITATOR SUPERFAMILY"/>
    <property type="match status" value="1"/>
</dbReference>
<dbReference type="VEuPathDB" id="FungiDB:An11g03350"/>
<proteinExistence type="predicted"/>
<keyword evidence="3 6" id="KW-1133">Transmembrane helix</keyword>
<comment type="subcellular location">
    <subcellularLocation>
        <location evidence="1">Membrane</location>
        <topology evidence="1">Multi-pass membrane protein</topology>
    </subcellularLocation>
</comment>
<feature type="transmembrane region" description="Helical" evidence="6">
    <location>
        <begin position="561"/>
        <end position="580"/>
    </location>
</feature>
<keyword evidence="4 6" id="KW-0472">Membrane</keyword>
<dbReference type="AlphaFoldDB" id="A0A9W6E9U9"/>
<feature type="transmembrane region" description="Helical" evidence="6">
    <location>
        <begin position="115"/>
        <end position="133"/>
    </location>
</feature>
<keyword evidence="2 6" id="KW-0812">Transmembrane</keyword>
<feature type="transmembrane region" description="Helical" evidence="6">
    <location>
        <begin position="271"/>
        <end position="290"/>
    </location>
</feature>
<evidence type="ECO:0000259" key="7">
    <source>
        <dbReference type="PROSITE" id="PS50850"/>
    </source>
</evidence>
<feature type="compositionally biased region" description="Basic and acidic residues" evidence="5">
    <location>
        <begin position="49"/>
        <end position="59"/>
    </location>
</feature>
<dbReference type="Gene3D" id="1.20.1720.10">
    <property type="entry name" value="Multidrug resistance protein D"/>
    <property type="match status" value="1"/>
</dbReference>
<dbReference type="GO" id="GO:0000329">
    <property type="term" value="C:fungal-type vacuole membrane"/>
    <property type="evidence" value="ECO:0007669"/>
    <property type="project" value="TreeGrafter"/>
</dbReference>